<protein>
    <submittedName>
        <fullName evidence="3">Uncharacterized protein</fullName>
    </submittedName>
</protein>
<dbReference type="WBParaSite" id="ALUE_0000112301-mRNA-1">
    <property type="protein sequence ID" value="ALUE_0000112301-mRNA-1"/>
    <property type="gene ID" value="ALUE_0000112301"/>
</dbReference>
<sequence>MWMNARTSLYATKCKHRKHRTYKRGYFAWSFLMSETRKAQQTQMSSVHWSPKAVAERMGRSSYRTSSSSAVYPSSYGPTRVDHNFTINPANPNTS</sequence>
<accession>A0A0M3HHX8</accession>
<evidence type="ECO:0000256" key="1">
    <source>
        <dbReference type="SAM" id="MobiDB-lite"/>
    </source>
</evidence>
<evidence type="ECO:0000313" key="2">
    <source>
        <dbReference type="Proteomes" id="UP000036681"/>
    </source>
</evidence>
<reference evidence="3" key="1">
    <citation type="submission" date="2017-02" db="UniProtKB">
        <authorList>
            <consortium name="WormBaseParasite"/>
        </authorList>
    </citation>
    <scope>IDENTIFICATION</scope>
</reference>
<organism evidence="2 3">
    <name type="scientific">Ascaris lumbricoides</name>
    <name type="common">Giant roundworm</name>
    <dbReference type="NCBI Taxonomy" id="6252"/>
    <lineage>
        <taxon>Eukaryota</taxon>
        <taxon>Metazoa</taxon>
        <taxon>Ecdysozoa</taxon>
        <taxon>Nematoda</taxon>
        <taxon>Chromadorea</taxon>
        <taxon>Rhabditida</taxon>
        <taxon>Spirurina</taxon>
        <taxon>Ascaridomorpha</taxon>
        <taxon>Ascaridoidea</taxon>
        <taxon>Ascarididae</taxon>
        <taxon>Ascaris</taxon>
    </lineage>
</organism>
<dbReference type="Proteomes" id="UP000036681">
    <property type="component" value="Unplaced"/>
</dbReference>
<evidence type="ECO:0000313" key="3">
    <source>
        <dbReference type="WBParaSite" id="ALUE_0000112301-mRNA-1"/>
    </source>
</evidence>
<feature type="compositionally biased region" description="Polar residues" evidence="1">
    <location>
        <begin position="85"/>
        <end position="95"/>
    </location>
</feature>
<feature type="region of interest" description="Disordered" evidence="1">
    <location>
        <begin position="58"/>
        <end position="95"/>
    </location>
</feature>
<feature type="compositionally biased region" description="Low complexity" evidence="1">
    <location>
        <begin position="61"/>
        <end position="76"/>
    </location>
</feature>
<name>A0A0M3HHX8_ASCLU</name>
<proteinExistence type="predicted"/>
<keyword evidence="2" id="KW-1185">Reference proteome</keyword>
<dbReference type="AlphaFoldDB" id="A0A0M3HHX8"/>